<accession>A0A0V0QEG2</accession>
<dbReference type="EMBL" id="LDAU01000184">
    <property type="protein sequence ID" value="KRX00588.1"/>
    <property type="molecule type" value="Genomic_DNA"/>
</dbReference>
<dbReference type="SUPFAM" id="SSF160909">
    <property type="entry name" value="ATP12-like"/>
    <property type="match status" value="1"/>
</dbReference>
<dbReference type="Pfam" id="PF07542">
    <property type="entry name" value="ATP12"/>
    <property type="match status" value="1"/>
</dbReference>
<evidence type="ECO:0000256" key="3">
    <source>
        <dbReference type="ARBA" id="ARBA00022946"/>
    </source>
</evidence>
<evidence type="ECO:0000256" key="4">
    <source>
        <dbReference type="ARBA" id="ARBA00023128"/>
    </source>
</evidence>
<dbReference type="Proteomes" id="UP000054937">
    <property type="component" value="Unassembled WGS sequence"/>
</dbReference>
<keyword evidence="4" id="KW-0496">Mitochondrion</keyword>
<dbReference type="InterPro" id="IPR023335">
    <property type="entry name" value="ATP12_ortho_dom_sf"/>
</dbReference>
<comment type="similarity">
    <text evidence="2">Belongs to the ATP12 family.</text>
</comment>
<protein>
    <submittedName>
        <fullName evidence="6">Uncharacterized protein</fullName>
    </submittedName>
</protein>
<dbReference type="PANTHER" id="PTHR21013:SF10">
    <property type="entry name" value="ATP SYNTHASE MITOCHONDRIAL F1 COMPLEX ASSEMBLY FACTOR 2"/>
    <property type="match status" value="1"/>
</dbReference>
<dbReference type="OMA" id="WDPVLHW"/>
<evidence type="ECO:0000256" key="2">
    <source>
        <dbReference type="ARBA" id="ARBA00008231"/>
    </source>
</evidence>
<dbReference type="PANTHER" id="PTHR21013">
    <property type="entry name" value="ATP SYNTHASE MITOCHONDRIAL F1 COMPLEX ASSEMBLY FACTOR 2/ATP12 PROTEIN, MITOCHONDRIAL PRECURSOR"/>
    <property type="match status" value="1"/>
</dbReference>
<dbReference type="InterPro" id="IPR011419">
    <property type="entry name" value="ATP12_ATP_synth-F1-assembly"/>
</dbReference>
<gene>
    <name evidence="6" type="ORF">PPERSA_12807</name>
</gene>
<dbReference type="GO" id="GO:0033615">
    <property type="term" value="P:mitochondrial proton-transporting ATP synthase complex assembly"/>
    <property type="evidence" value="ECO:0007669"/>
    <property type="project" value="TreeGrafter"/>
</dbReference>
<proteinExistence type="inferred from homology"/>
<dbReference type="Gene3D" id="3.30.2180.10">
    <property type="entry name" value="ATP12-like"/>
    <property type="match status" value="1"/>
</dbReference>
<keyword evidence="7" id="KW-1185">Reference proteome</keyword>
<keyword evidence="5" id="KW-0143">Chaperone</keyword>
<dbReference type="OrthoDB" id="5673at2759"/>
<evidence type="ECO:0000313" key="6">
    <source>
        <dbReference type="EMBL" id="KRX00588.1"/>
    </source>
</evidence>
<comment type="caution">
    <text evidence="6">The sequence shown here is derived from an EMBL/GenBank/DDBJ whole genome shotgun (WGS) entry which is preliminary data.</text>
</comment>
<comment type="subcellular location">
    <subcellularLocation>
        <location evidence="1">Mitochondrion</location>
    </subcellularLocation>
</comment>
<evidence type="ECO:0000313" key="7">
    <source>
        <dbReference type="Proteomes" id="UP000054937"/>
    </source>
</evidence>
<dbReference type="Gene3D" id="1.10.3580.10">
    <property type="entry name" value="ATP12 ATPase"/>
    <property type="match status" value="1"/>
</dbReference>
<dbReference type="AlphaFoldDB" id="A0A0V0QEG2"/>
<evidence type="ECO:0000256" key="5">
    <source>
        <dbReference type="ARBA" id="ARBA00023186"/>
    </source>
</evidence>
<dbReference type="GO" id="GO:0005739">
    <property type="term" value="C:mitochondrion"/>
    <property type="evidence" value="ECO:0007669"/>
    <property type="project" value="UniProtKB-SubCell"/>
</dbReference>
<name>A0A0V0QEG2_PSEPJ</name>
<sequence>MFANTIKRFISTQESKFLKKFYKKAYVLPVEDSQFYKVVLDGRNIRTPQGHIVQSKSQELLQTVAHEFNVQEVYMKPATMPLLSLVRTCIDYEIHNNDQMRDSSVDSLFNFLQSDTVKYRDEQKKLRVRQNKYLNPIIEYINQKFQINMQPTQDLIAPYTCQSEEEIQRVKDYFNSLSDWKLVAIEHACSNMKSASLAISLMDNKISVEEAVQLSYLEEDYQIELDGLVEGSHDLDKNTTILNVSVAKILYDFAE</sequence>
<dbReference type="InParanoid" id="A0A0V0QEG2"/>
<keyword evidence="3" id="KW-0809">Transit peptide</keyword>
<evidence type="ECO:0000256" key="1">
    <source>
        <dbReference type="ARBA" id="ARBA00004173"/>
    </source>
</evidence>
<dbReference type="InterPro" id="IPR042272">
    <property type="entry name" value="ATP12_ATP_synth-F1-assembly_N"/>
</dbReference>
<organism evidence="6 7">
    <name type="scientific">Pseudocohnilembus persalinus</name>
    <name type="common">Ciliate</name>
    <dbReference type="NCBI Taxonomy" id="266149"/>
    <lineage>
        <taxon>Eukaryota</taxon>
        <taxon>Sar</taxon>
        <taxon>Alveolata</taxon>
        <taxon>Ciliophora</taxon>
        <taxon>Intramacronucleata</taxon>
        <taxon>Oligohymenophorea</taxon>
        <taxon>Scuticociliatia</taxon>
        <taxon>Philasterida</taxon>
        <taxon>Pseudocohnilembidae</taxon>
        <taxon>Pseudocohnilembus</taxon>
    </lineage>
</organism>
<reference evidence="6 7" key="1">
    <citation type="journal article" date="2015" name="Sci. Rep.">
        <title>Genome of the facultative scuticociliatosis pathogen Pseudocohnilembus persalinus provides insight into its virulence through horizontal gene transfer.</title>
        <authorList>
            <person name="Xiong J."/>
            <person name="Wang G."/>
            <person name="Cheng J."/>
            <person name="Tian M."/>
            <person name="Pan X."/>
            <person name="Warren A."/>
            <person name="Jiang C."/>
            <person name="Yuan D."/>
            <person name="Miao W."/>
        </authorList>
    </citation>
    <scope>NUCLEOTIDE SEQUENCE [LARGE SCALE GENOMIC DNA]</scope>
    <source>
        <strain evidence="6">36N120E</strain>
    </source>
</reference>